<dbReference type="PRINTS" id="PR00469">
    <property type="entry name" value="PNDRDTASEII"/>
</dbReference>
<gene>
    <name evidence="4" type="ORF">QGN17_14960</name>
</gene>
<organism evidence="4 5">
    <name type="scientific">Sphingomonas oryzagri</name>
    <dbReference type="NCBI Taxonomy" id="3042314"/>
    <lineage>
        <taxon>Bacteria</taxon>
        <taxon>Pseudomonadati</taxon>
        <taxon>Pseudomonadota</taxon>
        <taxon>Alphaproteobacteria</taxon>
        <taxon>Sphingomonadales</taxon>
        <taxon>Sphingomonadaceae</taxon>
        <taxon>Sphingomonas</taxon>
    </lineage>
</organism>
<dbReference type="Proteomes" id="UP001160625">
    <property type="component" value="Unassembled WGS sequence"/>
</dbReference>
<protein>
    <submittedName>
        <fullName evidence="4">FAD-dependent oxidoreductase</fullName>
    </submittedName>
</protein>
<dbReference type="InterPro" id="IPR051691">
    <property type="entry name" value="Metab_Enz_Cyan_OpOx_G3PDH"/>
</dbReference>
<keyword evidence="1" id="KW-0560">Oxidoreductase</keyword>
<dbReference type="InterPro" id="IPR041854">
    <property type="entry name" value="BFD-like_2Fe2S-bd_dom_sf"/>
</dbReference>
<sequence>MTDVVDLAIVGGGPAGMAAAEVATGAGLTVAIVDEQQRLGGQILRQPPATFRVGNWLPGRAYGAVKAQLARAEALPARVLTGQSVHSVYRSDDGFDLMLAGPRGASMLRARRLLVATGCYDMPVAFPGWTLPGVTSAGAVQVFVKAQQIVPGERFVLAGTHPLQLILADQIVKAGGMVAAILFAQTPARGAALLRAPGVAMAHAGTLAAAAGAMARLARAGVPVRFGRIVVAADGGESVAAVRVAKLVDGRPGPVAETIACDSVATCFGFLPQSDLPRALGADAIPIAGTGGWRIRHDEWMRASVPGLYVAGEVTGVAGAEVSMLEGVIAGLGIASDSGSIESGDAVRRAGPTRRRLRSARRFAEMLAATADPTPFWPHLADDGTVICRCEDILRGTLADAIAGNPDAGPNAIKRLTRTGMGRCQGRGCEHHLRAMMPPSRPQGAFEPRMPVRPTPIGAVADAKTQG</sequence>
<evidence type="ECO:0000256" key="1">
    <source>
        <dbReference type="ARBA" id="ARBA00023002"/>
    </source>
</evidence>
<dbReference type="SUPFAM" id="SSF51905">
    <property type="entry name" value="FAD/NAD(P)-binding domain"/>
    <property type="match status" value="1"/>
</dbReference>
<dbReference type="PANTHER" id="PTHR42949:SF3">
    <property type="entry name" value="ANAEROBIC GLYCEROL-3-PHOSPHATE DEHYDROGENASE SUBUNIT B"/>
    <property type="match status" value="1"/>
</dbReference>
<dbReference type="InterPro" id="IPR017224">
    <property type="entry name" value="Opine_Oxase_asu/HCN_bsu"/>
</dbReference>
<dbReference type="InterPro" id="IPR023753">
    <property type="entry name" value="FAD/NAD-binding_dom"/>
</dbReference>
<dbReference type="Gene3D" id="3.50.50.60">
    <property type="entry name" value="FAD/NAD(P)-binding domain"/>
    <property type="match status" value="3"/>
</dbReference>
<dbReference type="EMBL" id="JARYGZ010000002">
    <property type="protein sequence ID" value="MDH7640035.1"/>
    <property type="molecule type" value="Genomic_DNA"/>
</dbReference>
<keyword evidence="5" id="KW-1185">Reference proteome</keyword>
<evidence type="ECO:0000313" key="4">
    <source>
        <dbReference type="EMBL" id="MDH7640035.1"/>
    </source>
</evidence>
<evidence type="ECO:0000259" key="3">
    <source>
        <dbReference type="Pfam" id="PF07992"/>
    </source>
</evidence>
<dbReference type="PRINTS" id="PR00368">
    <property type="entry name" value="FADPNR"/>
</dbReference>
<dbReference type="InterPro" id="IPR007419">
    <property type="entry name" value="BFD-like_2Fe2S-bd_dom"/>
</dbReference>
<reference evidence="4" key="1">
    <citation type="submission" date="2023-04" db="EMBL/GenBank/DDBJ databases">
        <title>Sphingomonas sp. MAHUQ-71 isolated from rice field.</title>
        <authorList>
            <person name="Huq M.A."/>
        </authorList>
    </citation>
    <scope>NUCLEOTIDE SEQUENCE</scope>
    <source>
        <strain evidence="4">MAHUQ-71</strain>
    </source>
</reference>
<evidence type="ECO:0000259" key="2">
    <source>
        <dbReference type="Pfam" id="PF04324"/>
    </source>
</evidence>
<comment type="caution">
    <text evidence="4">The sequence shown here is derived from an EMBL/GenBank/DDBJ whole genome shotgun (WGS) entry which is preliminary data.</text>
</comment>
<proteinExistence type="predicted"/>
<dbReference type="PIRSF" id="PIRSF037495">
    <property type="entry name" value="Opine_OX_OoxA/HcnB"/>
    <property type="match status" value="1"/>
</dbReference>
<dbReference type="PANTHER" id="PTHR42949">
    <property type="entry name" value="ANAEROBIC GLYCEROL-3-PHOSPHATE DEHYDROGENASE SUBUNIT B"/>
    <property type="match status" value="1"/>
</dbReference>
<dbReference type="InterPro" id="IPR036188">
    <property type="entry name" value="FAD/NAD-bd_sf"/>
</dbReference>
<dbReference type="RefSeq" id="WP_281045398.1">
    <property type="nucleotide sequence ID" value="NZ_JARYGZ010000002.1"/>
</dbReference>
<feature type="domain" description="BFD-like [2Fe-2S]-binding" evidence="2">
    <location>
        <begin position="386"/>
        <end position="436"/>
    </location>
</feature>
<dbReference type="CDD" id="cd19946">
    <property type="entry name" value="GlpA-like_Fer2_BFD-like"/>
    <property type="match status" value="1"/>
</dbReference>
<dbReference type="Gene3D" id="1.10.10.1100">
    <property type="entry name" value="BFD-like [2Fe-2S]-binding domain"/>
    <property type="match status" value="1"/>
</dbReference>
<feature type="domain" description="FAD/NAD(P)-binding" evidence="3">
    <location>
        <begin position="6"/>
        <end position="318"/>
    </location>
</feature>
<dbReference type="Pfam" id="PF04324">
    <property type="entry name" value="Fer2_BFD"/>
    <property type="match status" value="1"/>
</dbReference>
<dbReference type="Pfam" id="PF07992">
    <property type="entry name" value="Pyr_redox_2"/>
    <property type="match status" value="1"/>
</dbReference>
<name>A0ABT6N3Z9_9SPHN</name>
<accession>A0ABT6N3Z9</accession>
<evidence type="ECO:0000313" key="5">
    <source>
        <dbReference type="Proteomes" id="UP001160625"/>
    </source>
</evidence>